<evidence type="ECO:0000259" key="5">
    <source>
        <dbReference type="PROSITE" id="PS50931"/>
    </source>
</evidence>
<dbReference type="InterPro" id="IPR000847">
    <property type="entry name" value="LysR_HTH_N"/>
</dbReference>
<dbReference type="InterPro" id="IPR036388">
    <property type="entry name" value="WH-like_DNA-bd_sf"/>
</dbReference>
<dbReference type="Proteomes" id="UP000077875">
    <property type="component" value="Chromosome"/>
</dbReference>
<evidence type="ECO:0000313" key="6">
    <source>
        <dbReference type="EMBL" id="ANF58858.1"/>
    </source>
</evidence>
<evidence type="ECO:0000256" key="2">
    <source>
        <dbReference type="ARBA" id="ARBA00023015"/>
    </source>
</evidence>
<dbReference type="STRING" id="376489.A5892_16440"/>
<dbReference type="PANTHER" id="PTHR30579:SF3">
    <property type="entry name" value="TRANSCRIPTIONAL REGULATORY PROTEIN"/>
    <property type="match status" value="1"/>
</dbReference>
<sequence>MTPDRIDWNELRVLLEVARSGGLGGAAKRLGVDASTVSRRIAHLETMLGESLFERSRGGLVLNALGHRLVEHVSGMDSEFTMIVERLGESGGAHGRVRIASMEGIGSLYLSRVFAEFREQLPTIEIELVTSTQQVHVTRREADIFLSFFAPSGRGLEVERVARFGLHLYASQSYLARRGEPQSLADLAEHQFVGYIDDLVQIDEVRWLESLLPEPPLCFYSTSMLAQMFTAAAGAGLVMLPSFSAAERFGLKRVLEGEFELGRDLWLSVHRDLRYAPRIKRVVRALEDAIRADDAFTS</sequence>
<feature type="domain" description="HTH lysR-type" evidence="5">
    <location>
        <begin position="6"/>
        <end position="63"/>
    </location>
</feature>
<dbReference type="InterPro" id="IPR036390">
    <property type="entry name" value="WH_DNA-bd_sf"/>
</dbReference>
<name>A0A172YHY5_9GAMM</name>
<proteinExistence type="inferred from homology"/>
<keyword evidence="3" id="KW-0238">DNA-binding</keyword>
<dbReference type="KEGG" id="haa:A5892_16440"/>
<dbReference type="Pfam" id="PF00126">
    <property type="entry name" value="HTH_1"/>
    <property type="match status" value="1"/>
</dbReference>
<dbReference type="Gene3D" id="3.40.190.290">
    <property type="match status" value="1"/>
</dbReference>
<organism evidence="6 7">
    <name type="scientific">Halotalea alkalilenta</name>
    <dbReference type="NCBI Taxonomy" id="376489"/>
    <lineage>
        <taxon>Bacteria</taxon>
        <taxon>Pseudomonadati</taxon>
        <taxon>Pseudomonadota</taxon>
        <taxon>Gammaproteobacteria</taxon>
        <taxon>Oceanospirillales</taxon>
        <taxon>Halomonadaceae</taxon>
        <taxon>Halotalea</taxon>
    </lineage>
</organism>
<dbReference type="GO" id="GO:0003677">
    <property type="term" value="F:DNA binding"/>
    <property type="evidence" value="ECO:0007669"/>
    <property type="project" value="UniProtKB-KW"/>
</dbReference>
<dbReference type="SUPFAM" id="SSF53850">
    <property type="entry name" value="Periplasmic binding protein-like II"/>
    <property type="match status" value="1"/>
</dbReference>
<dbReference type="PANTHER" id="PTHR30579">
    <property type="entry name" value="TRANSCRIPTIONAL REGULATOR"/>
    <property type="match status" value="1"/>
</dbReference>
<evidence type="ECO:0000256" key="4">
    <source>
        <dbReference type="ARBA" id="ARBA00023163"/>
    </source>
</evidence>
<comment type="similarity">
    <text evidence="1">Belongs to the LysR transcriptional regulatory family.</text>
</comment>
<accession>A0A172YHY5</accession>
<dbReference type="PROSITE" id="PS50931">
    <property type="entry name" value="HTH_LYSR"/>
    <property type="match status" value="1"/>
</dbReference>
<keyword evidence="2" id="KW-0805">Transcription regulation</keyword>
<keyword evidence="7" id="KW-1185">Reference proteome</keyword>
<dbReference type="GO" id="GO:0003700">
    <property type="term" value="F:DNA-binding transcription factor activity"/>
    <property type="evidence" value="ECO:0007669"/>
    <property type="project" value="InterPro"/>
</dbReference>
<gene>
    <name evidence="6" type="ORF">A5892_16440</name>
</gene>
<reference evidence="6 7" key="1">
    <citation type="submission" date="2016-04" db="EMBL/GenBank/DDBJ databases">
        <title>Complete Genome Sequence of Halotalea alkalilenta IHB B 13600.</title>
        <authorList>
            <person name="Swarnkar M.K."/>
            <person name="Sharma A."/>
            <person name="Kaushal K."/>
            <person name="Soni R."/>
            <person name="Rana S."/>
            <person name="Singh A.K."/>
            <person name="Gulati A."/>
        </authorList>
    </citation>
    <scope>NUCLEOTIDE SEQUENCE [LARGE SCALE GENOMIC DNA]</scope>
    <source>
        <strain evidence="6 7">IHB B 13600</strain>
    </source>
</reference>
<evidence type="ECO:0000256" key="3">
    <source>
        <dbReference type="ARBA" id="ARBA00023125"/>
    </source>
</evidence>
<dbReference type="RefSeq" id="WP_064123713.1">
    <property type="nucleotide sequence ID" value="NZ_CP015243.1"/>
</dbReference>
<dbReference type="AlphaFoldDB" id="A0A172YHY5"/>
<dbReference type="SUPFAM" id="SSF46785">
    <property type="entry name" value="Winged helix' DNA-binding domain"/>
    <property type="match status" value="1"/>
</dbReference>
<dbReference type="EMBL" id="CP015243">
    <property type="protein sequence ID" value="ANF58858.1"/>
    <property type="molecule type" value="Genomic_DNA"/>
</dbReference>
<evidence type="ECO:0000313" key="7">
    <source>
        <dbReference type="Proteomes" id="UP000077875"/>
    </source>
</evidence>
<dbReference type="Gene3D" id="1.10.10.10">
    <property type="entry name" value="Winged helix-like DNA-binding domain superfamily/Winged helix DNA-binding domain"/>
    <property type="match status" value="1"/>
</dbReference>
<dbReference type="Pfam" id="PF03466">
    <property type="entry name" value="LysR_substrate"/>
    <property type="match status" value="1"/>
</dbReference>
<evidence type="ECO:0000256" key="1">
    <source>
        <dbReference type="ARBA" id="ARBA00009437"/>
    </source>
</evidence>
<dbReference type="InterPro" id="IPR005119">
    <property type="entry name" value="LysR_subst-bd"/>
</dbReference>
<dbReference type="InterPro" id="IPR050176">
    <property type="entry name" value="LTTR"/>
</dbReference>
<keyword evidence="4" id="KW-0804">Transcription</keyword>
<protein>
    <submittedName>
        <fullName evidence="6">LysR family transcriptional regulator</fullName>
    </submittedName>
</protein>